<proteinExistence type="inferred from homology"/>
<dbReference type="InterPro" id="IPR000989">
    <property type="entry name" value="Rep"/>
</dbReference>
<comment type="similarity">
    <text evidence="1">Belongs to the Gram-positive plasmids replication protein type 1 family.</text>
</comment>
<organism evidence="3 4">
    <name type="scientific">Microbacterium kribbense</name>
    <dbReference type="NCBI Taxonomy" id="433645"/>
    <lineage>
        <taxon>Bacteria</taxon>
        <taxon>Bacillati</taxon>
        <taxon>Actinomycetota</taxon>
        <taxon>Actinomycetes</taxon>
        <taxon>Micrococcales</taxon>
        <taxon>Microbacteriaceae</taxon>
        <taxon>Microbacterium</taxon>
    </lineage>
</organism>
<evidence type="ECO:0008006" key="5">
    <source>
        <dbReference type="Google" id="ProtNLM"/>
    </source>
</evidence>
<evidence type="ECO:0000313" key="4">
    <source>
        <dbReference type="Proteomes" id="UP001500540"/>
    </source>
</evidence>
<keyword evidence="4" id="KW-1185">Reference proteome</keyword>
<protein>
    <recommendedName>
        <fullName evidence="5">Replication protein</fullName>
    </recommendedName>
</protein>
<dbReference type="EMBL" id="BAABAF010000004">
    <property type="protein sequence ID" value="GAA3761965.1"/>
    <property type="molecule type" value="Genomic_DNA"/>
</dbReference>
<evidence type="ECO:0000256" key="2">
    <source>
        <dbReference type="ARBA" id="ARBA00022705"/>
    </source>
</evidence>
<comment type="caution">
    <text evidence="3">The sequence shown here is derived from an EMBL/GenBank/DDBJ whole genome shotgun (WGS) entry which is preliminary data.</text>
</comment>
<evidence type="ECO:0000313" key="3">
    <source>
        <dbReference type="EMBL" id="GAA3761965.1"/>
    </source>
</evidence>
<gene>
    <name evidence="3" type="ORF">GCM10022240_13200</name>
</gene>
<evidence type="ECO:0000256" key="1">
    <source>
        <dbReference type="ARBA" id="ARBA00008909"/>
    </source>
</evidence>
<dbReference type="Proteomes" id="UP001500540">
    <property type="component" value="Unassembled WGS sequence"/>
</dbReference>
<dbReference type="Pfam" id="PF01446">
    <property type="entry name" value="Rep_1"/>
    <property type="match status" value="1"/>
</dbReference>
<sequence>MLILPGNSPRPQRRVPLTRASADHFAAVDRAAAADRTRSSLFNSSTDAFFFAPSSTPSKYELNGGQRQYTTRRGIRLCRVGGKSCRSALCALCSGRRARRQRRELIAALRASRPRYALLWTYTLASTPDAALGPLIGNLAELHAAVNASGWLSSKVDGYARVVEIERPDSGWHPHGHELFIFKKHLSRAEAQTFAVALRDRYLSAAARLGIPASAAGQHVRVVPLDQLDVAARYITKQHITTGPKAGTRTLAMLSADAFTRGDADALALIHEAEAATYRRQLWRVSGACKSPVLFNASRRT</sequence>
<reference evidence="4" key="1">
    <citation type="journal article" date="2019" name="Int. J. Syst. Evol. Microbiol.">
        <title>The Global Catalogue of Microorganisms (GCM) 10K type strain sequencing project: providing services to taxonomists for standard genome sequencing and annotation.</title>
        <authorList>
            <consortium name="The Broad Institute Genomics Platform"/>
            <consortium name="The Broad Institute Genome Sequencing Center for Infectious Disease"/>
            <person name="Wu L."/>
            <person name="Ma J."/>
        </authorList>
    </citation>
    <scope>NUCLEOTIDE SEQUENCE [LARGE SCALE GENOMIC DNA]</scope>
    <source>
        <strain evidence="4">JCM 16950</strain>
    </source>
</reference>
<name>A0ABP7GJ68_9MICO</name>
<keyword evidence="2" id="KW-0235">DNA replication</keyword>
<accession>A0ABP7GJ68</accession>